<proteinExistence type="predicted"/>
<sequence>MDYPTTPDGRYFVVAGRLWRKSDPRLSEAVLGRLVRDLMSARRAVKAAKRSGDNLSLEEARRDVDAAKVALGERGPTWWNDDTDFNRHLASNTPYADWWAEESKRSLRPESST</sequence>
<dbReference type="KEGG" id="rml:FF011L_26890"/>
<organism evidence="1 2">
    <name type="scientific">Roseimaritima multifibrata</name>
    <dbReference type="NCBI Taxonomy" id="1930274"/>
    <lineage>
        <taxon>Bacteria</taxon>
        <taxon>Pseudomonadati</taxon>
        <taxon>Planctomycetota</taxon>
        <taxon>Planctomycetia</taxon>
        <taxon>Pirellulales</taxon>
        <taxon>Pirellulaceae</taxon>
        <taxon>Roseimaritima</taxon>
    </lineage>
</organism>
<name>A0A517MGA4_9BACT</name>
<keyword evidence="2" id="KW-1185">Reference proteome</keyword>
<dbReference type="EMBL" id="CP036262">
    <property type="protein sequence ID" value="QDS93912.1"/>
    <property type="molecule type" value="Genomic_DNA"/>
</dbReference>
<dbReference type="OrthoDB" id="34459at2"/>
<gene>
    <name evidence="1" type="ORF">FF011L_26890</name>
</gene>
<evidence type="ECO:0000313" key="2">
    <source>
        <dbReference type="Proteomes" id="UP000320672"/>
    </source>
</evidence>
<evidence type="ECO:0000313" key="1">
    <source>
        <dbReference type="EMBL" id="QDS93912.1"/>
    </source>
</evidence>
<dbReference type="Proteomes" id="UP000320672">
    <property type="component" value="Chromosome"/>
</dbReference>
<reference evidence="1 2" key="1">
    <citation type="submission" date="2019-02" db="EMBL/GenBank/DDBJ databases">
        <title>Deep-cultivation of Planctomycetes and their phenomic and genomic characterization uncovers novel biology.</title>
        <authorList>
            <person name="Wiegand S."/>
            <person name="Jogler M."/>
            <person name="Boedeker C."/>
            <person name="Pinto D."/>
            <person name="Vollmers J."/>
            <person name="Rivas-Marin E."/>
            <person name="Kohn T."/>
            <person name="Peeters S.H."/>
            <person name="Heuer A."/>
            <person name="Rast P."/>
            <person name="Oberbeckmann S."/>
            <person name="Bunk B."/>
            <person name="Jeske O."/>
            <person name="Meyerdierks A."/>
            <person name="Storesund J.E."/>
            <person name="Kallscheuer N."/>
            <person name="Luecker S."/>
            <person name="Lage O.M."/>
            <person name="Pohl T."/>
            <person name="Merkel B.J."/>
            <person name="Hornburger P."/>
            <person name="Mueller R.-W."/>
            <person name="Bruemmer F."/>
            <person name="Labrenz M."/>
            <person name="Spormann A.M."/>
            <person name="Op den Camp H."/>
            <person name="Overmann J."/>
            <person name="Amann R."/>
            <person name="Jetten M.S.M."/>
            <person name="Mascher T."/>
            <person name="Medema M.H."/>
            <person name="Devos D.P."/>
            <person name="Kaster A.-K."/>
            <person name="Ovreas L."/>
            <person name="Rohde M."/>
            <person name="Galperin M.Y."/>
            <person name="Jogler C."/>
        </authorList>
    </citation>
    <scope>NUCLEOTIDE SEQUENCE [LARGE SCALE GENOMIC DNA]</scope>
    <source>
        <strain evidence="1 2">FF011L</strain>
    </source>
</reference>
<protein>
    <submittedName>
        <fullName evidence="1">Uncharacterized protein</fullName>
    </submittedName>
</protein>
<dbReference type="AlphaFoldDB" id="A0A517MGA4"/>
<accession>A0A517MGA4</accession>